<evidence type="ECO:0000256" key="1">
    <source>
        <dbReference type="ARBA" id="ARBA00001326"/>
    </source>
</evidence>
<protein>
    <recommendedName>
        <fullName evidence="7">Sugar phosphate phosphatase</fullName>
        <ecNumber evidence="7">3.1.3.-</ecNumber>
    </recommendedName>
</protein>
<evidence type="ECO:0000256" key="3">
    <source>
        <dbReference type="ARBA" id="ARBA00022723"/>
    </source>
</evidence>
<dbReference type="Gene3D" id="3.40.50.10880">
    <property type="entry name" value="Uncharacterised protein PF01937, DUF89, domain 3"/>
    <property type="match status" value="1"/>
</dbReference>
<dbReference type="GO" id="GO:0046872">
    <property type="term" value="F:metal ion binding"/>
    <property type="evidence" value="ECO:0007669"/>
    <property type="project" value="UniProtKB-UniRule"/>
</dbReference>
<evidence type="ECO:0000256" key="2">
    <source>
        <dbReference type="ARBA" id="ARBA00009519"/>
    </source>
</evidence>
<dbReference type="OMA" id="INMWSNC"/>
<comment type="cofactor">
    <cofactor evidence="7">
        <name>Mn(2+)</name>
        <dbReference type="ChEBI" id="CHEBI:29035"/>
    </cofactor>
    <cofactor evidence="7">
        <name>Ni(2+)</name>
        <dbReference type="ChEBI" id="CHEBI:49786"/>
    </cofactor>
</comment>
<organism evidence="9 10">
    <name type="scientific">Candida glabrata</name>
    <name type="common">Yeast</name>
    <name type="synonym">Torulopsis glabrata</name>
    <dbReference type="NCBI Taxonomy" id="5478"/>
    <lineage>
        <taxon>Eukaryota</taxon>
        <taxon>Fungi</taxon>
        <taxon>Dikarya</taxon>
        <taxon>Ascomycota</taxon>
        <taxon>Saccharomycotina</taxon>
        <taxon>Saccharomycetes</taxon>
        <taxon>Saccharomycetales</taxon>
        <taxon>Saccharomycetaceae</taxon>
        <taxon>Nakaseomyces</taxon>
    </lineage>
</organism>
<dbReference type="SUPFAM" id="SSF111321">
    <property type="entry name" value="AF1104-like"/>
    <property type="match status" value="1"/>
</dbReference>
<dbReference type="Proteomes" id="UP000054886">
    <property type="component" value="Unassembled WGS sequence"/>
</dbReference>
<keyword evidence="3 7" id="KW-0479">Metal-binding</keyword>
<dbReference type="VEuPathDB" id="FungiDB:GWK60_M07425"/>
<dbReference type="GO" id="GO:0032259">
    <property type="term" value="P:methylation"/>
    <property type="evidence" value="ECO:0007669"/>
    <property type="project" value="UniProtKB-KW"/>
</dbReference>
<comment type="domain">
    <text evidence="7">Subfamily III proteins have a conserved RTxK motif about 40-50 residues from the C-terminus; the threonine may be replaced by serine or cysteine.</text>
</comment>
<comment type="function">
    <text evidence="7">Metal-dependent phosphatase that shows phosphatase activity against several substrates, including fructose-1-phosphate and fructose-6-phosphate. Its preference for fructose-1-phosphate, a strong glycating agent that causes DNA damage rather than a canonical yeast metabolite, suggests a damage-control function in hexose phosphate metabolism.</text>
</comment>
<keyword evidence="9" id="KW-0489">Methyltransferase</keyword>
<sequence>MSLPRRCMTSDKGTFGAYTAEERWPIIVQNAIDDVDAELKDIKDRGDDSEQILEDGELLKKQLIEFREEILANTPLRKFTEQEIAIANIPLSFNETLDETADINKSWISSEWLFTEVYMYRRINVLFKSKKSPFWQEFDIFDRLKQSTFKASLHGVVELAIRYKKLSHELQSLDLSSGESQEVLKILFKEFTEVSLWGNATDLSLLTSISLEDIKSIQGAKAREASESKIVVNDTDKAWDALISSKPGNRRVDFVLDNSGFELYADFLMGAFLLRSKLASKCIFHAKDMPYMVSDVMMKDFETLLKDLEDRDFFPVTSGSEDDLALNDLATDIRDFIKEGSFEFRTDSFWTTELDYWNIDPSEKKYHGAEIHNDFTKSNLVIFKGDLNYRKLTGDRTWPRTTSWEAAIGPLAHNGVPTLSLRTCKATVQVALPEGKDEELSAVWEKDHPGQGSWWCCSGKWAVICFSDGK</sequence>
<feature type="domain" description="Damage-control phosphatase ARMT1-like metal-binding" evidence="8">
    <location>
        <begin position="19"/>
        <end position="439"/>
    </location>
</feature>
<evidence type="ECO:0000259" key="8">
    <source>
        <dbReference type="Pfam" id="PF01937"/>
    </source>
</evidence>
<accession>A0A0W0D3Q1</accession>
<gene>
    <name evidence="9" type="ORF">AO440_004175</name>
</gene>
<dbReference type="Pfam" id="PF01937">
    <property type="entry name" value="ARMT1-like_dom"/>
    <property type="match status" value="1"/>
</dbReference>
<comment type="catalytic activity">
    <reaction evidence="1 7">
        <text>beta-D-fructose 1-phosphate + H2O = D-fructose + phosphate</text>
        <dbReference type="Rhea" id="RHEA:35603"/>
        <dbReference type="ChEBI" id="CHEBI:15377"/>
        <dbReference type="ChEBI" id="CHEBI:37721"/>
        <dbReference type="ChEBI" id="CHEBI:43474"/>
        <dbReference type="ChEBI" id="CHEBI:138881"/>
    </reaction>
</comment>
<dbReference type="EMBL" id="LLZZ01000117">
    <property type="protein sequence ID" value="KTB04177.1"/>
    <property type="molecule type" value="Genomic_DNA"/>
</dbReference>
<dbReference type="GO" id="GO:0008168">
    <property type="term" value="F:methyltransferase activity"/>
    <property type="evidence" value="ECO:0007669"/>
    <property type="project" value="UniProtKB-KW"/>
</dbReference>
<evidence type="ECO:0000256" key="7">
    <source>
        <dbReference type="RuleBase" id="RU367030"/>
    </source>
</evidence>
<dbReference type="PANTHER" id="PTHR12260">
    <property type="entry name" value="DAMAGE-CONTROL PHOSPHATASE ARMT1"/>
    <property type="match status" value="1"/>
</dbReference>
<dbReference type="EC" id="3.1.3.-" evidence="7"/>
<keyword evidence="5 7" id="KW-0464">Manganese</keyword>
<evidence type="ECO:0000313" key="9">
    <source>
        <dbReference type="EMBL" id="KTB04177.1"/>
    </source>
</evidence>
<dbReference type="InterPro" id="IPR039763">
    <property type="entry name" value="ARMT1"/>
</dbReference>
<dbReference type="GO" id="GO:0016791">
    <property type="term" value="F:phosphatase activity"/>
    <property type="evidence" value="ECO:0007669"/>
    <property type="project" value="EnsemblFungi"/>
</dbReference>
<dbReference type="VEuPathDB" id="FungiDB:GVI51_M07425"/>
<evidence type="ECO:0000256" key="5">
    <source>
        <dbReference type="ARBA" id="ARBA00023211"/>
    </source>
</evidence>
<dbReference type="VEuPathDB" id="FungiDB:CAGL0M07447g"/>
<name>A0A0W0D3Q1_CANGB</name>
<evidence type="ECO:0000313" key="10">
    <source>
        <dbReference type="Proteomes" id="UP000054886"/>
    </source>
</evidence>
<evidence type="ECO:0000256" key="4">
    <source>
        <dbReference type="ARBA" id="ARBA00022801"/>
    </source>
</evidence>
<reference evidence="9 10" key="1">
    <citation type="submission" date="2015-10" db="EMBL/GenBank/DDBJ databases">
        <title>Draft genomes sequences of Candida glabrata isolates 1A, 1B, 2A, 2B, 3A and 3B.</title>
        <authorList>
            <person name="Haavelsrud O.E."/>
            <person name="Gaustad P."/>
        </authorList>
    </citation>
    <scope>NUCLEOTIDE SEQUENCE [LARGE SCALE GENOMIC DNA]</scope>
    <source>
        <strain evidence="9">910700640</strain>
    </source>
</reference>
<dbReference type="InterPro" id="IPR036075">
    <property type="entry name" value="ARMT-1-like_metal-bd_sf"/>
</dbReference>
<dbReference type="VEuPathDB" id="FungiDB:B1J91_M07447g"/>
<dbReference type="GO" id="GO:0005634">
    <property type="term" value="C:nucleus"/>
    <property type="evidence" value="ECO:0007669"/>
    <property type="project" value="TreeGrafter"/>
</dbReference>
<dbReference type="GO" id="GO:0006974">
    <property type="term" value="P:DNA damage response"/>
    <property type="evidence" value="ECO:0007669"/>
    <property type="project" value="TreeGrafter"/>
</dbReference>
<dbReference type="PANTHER" id="PTHR12260:SF6">
    <property type="entry name" value="DAMAGE-CONTROL PHOSPHATASE ARMT1"/>
    <property type="match status" value="1"/>
</dbReference>
<proteinExistence type="inferred from homology"/>
<dbReference type="InterPro" id="IPR002791">
    <property type="entry name" value="ARMT1-like_metal-bd"/>
</dbReference>
<comment type="similarity">
    <text evidence="2 7">Belongs to the damage-control phosphatase family. Sugar phosphate phosphatase III subfamily.</text>
</comment>
<keyword evidence="4 7" id="KW-0378">Hydrolase</keyword>
<dbReference type="Gene3D" id="1.20.930.60">
    <property type="match status" value="1"/>
</dbReference>
<comment type="caution">
    <text evidence="9">The sequence shown here is derived from an EMBL/GenBank/DDBJ whole genome shotgun (WGS) entry which is preliminary data.</text>
</comment>
<dbReference type="PhylomeDB" id="A0A0W0D3Q1"/>
<dbReference type="OrthoDB" id="541375at2759"/>
<dbReference type="AlphaFoldDB" id="A0A0W0D3Q1"/>
<dbReference type="VEuPathDB" id="FungiDB:GW608_M07425"/>
<comment type="catalytic activity">
    <reaction evidence="6 7">
        <text>beta-D-fructose 6-phosphate = dihydroxyacetone + D-glyceraldehyde 3-phosphate</text>
        <dbReference type="Rhea" id="RHEA:28002"/>
        <dbReference type="ChEBI" id="CHEBI:16016"/>
        <dbReference type="ChEBI" id="CHEBI:57634"/>
        <dbReference type="ChEBI" id="CHEBI:59776"/>
    </reaction>
</comment>
<evidence type="ECO:0000256" key="6">
    <source>
        <dbReference type="ARBA" id="ARBA00048809"/>
    </source>
</evidence>
<keyword evidence="9" id="KW-0808">Transferase</keyword>